<dbReference type="InterPro" id="IPR023485">
    <property type="entry name" value="Ptyr_pPase"/>
</dbReference>
<dbReference type="GO" id="GO:0004725">
    <property type="term" value="F:protein tyrosine phosphatase activity"/>
    <property type="evidence" value="ECO:0007669"/>
    <property type="project" value="UniProtKB-EC"/>
</dbReference>
<sequence>MHILFVCDGNVCRSALSEYLLRAALHARGVTAANGGVTVSSCGLLRLDGYAMDDHYISFLASRGIDGKAHASTPFSPELATGADLTIVFTEAQSDELLGYAPAAARRTYLMDDFANLCAACMADGDVPSGPSVSPDERLQAVLLAAPFKRPLLPRPHDIRDPHRRDDAVYAQVADEIAAHVDVIADALAGSVA</sequence>
<dbReference type="eggNOG" id="COG0394">
    <property type="taxonomic scope" value="Bacteria"/>
</dbReference>
<dbReference type="EMBL" id="JGZP01000015">
    <property type="protein sequence ID" value="KFI96158.1"/>
    <property type="molecule type" value="Genomic_DNA"/>
</dbReference>
<dbReference type="Pfam" id="PF01451">
    <property type="entry name" value="LMWPc"/>
    <property type="match status" value="1"/>
</dbReference>
<dbReference type="PANTHER" id="PTHR11717:SF31">
    <property type="entry name" value="LOW MOLECULAR WEIGHT PROTEIN-TYROSINE-PHOSPHATASE ETP-RELATED"/>
    <property type="match status" value="1"/>
</dbReference>
<dbReference type="SMART" id="SM00226">
    <property type="entry name" value="LMWPc"/>
    <property type="match status" value="1"/>
</dbReference>
<dbReference type="InterPro" id="IPR036196">
    <property type="entry name" value="Ptyr_pPase_sf"/>
</dbReference>
<evidence type="ECO:0000313" key="3">
    <source>
        <dbReference type="Proteomes" id="UP000029004"/>
    </source>
</evidence>
<gene>
    <name evidence="2" type="ORF">BSTEL_1192</name>
</gene>
<protein>
    <submittedName>
        <fullName evidence="2">Low molecular weight protein-tyrosine-phosphatase etp</fullName>
        <ecNumber evidence="2">3.1.3.48</ecNumber>
    </submittedName>
</protein>
<proteinExistence type="predicted"/>
<evidence type="ECO:0000313" key="2">
    <source>
        <dbReference type="EMBL" id="KFI96158.1"/>
    </source>
</evidence>
<comment type="caution">
    <text evidence="2">The sequence shown here is derived from an EMBL/GenBank/DDBJ whole genome shotgun (WGS) entry which is preliminary data.</text>
</comment>
<dbReference type="RefSeq" id="WP_034529376.1">
    <property type="nucleotide sequence ID" value="NZ_JGZP01000015.1"/>
</dbReference>
<feature type="domain" description="Phosphotyrosine protein phosphatase I" evidence="1">
    <location>
        <begin position="1"/>
        <end position="187"/>
    </location>
</feature>
<name>A0A087DKV8_9BIFI</name>
<dbReference type="InterPro" id="IPR050438">
    <property type="entry name" value="LMW_PTPase"/>
</dbReference>
<organism evidence="2 3">
    <name type="scientific">Bifidobacterium stellenboschense</name>
    <dbReference type="NCBI Taxonomy" id="762211"/>
    <lineage>
        <taxon>Bacteria</taxon>
        <taxon>Bacillati</taxon>
        <taxon>Actinomycetota</taxon>
        <taxon>Actinomycetes</taxon>
        <taxon>Bifidobacteriales</taxon>
        <taxon>Bifidobacteriaceae</taxon>
        <taxon>Bifidobacterium</taxon>
    </lineage>
</organism>
<evidence type="ECO:0000259" key="1">
    <source>
        <dbReference type="SMART" id="SM00226"/>
    </source>
</evidence>
<keyword evidence="2" id="KW-0378">Hydrolase</keyword>
<dbReference type="Proteomes" id="UP000029004">
    <property type="component" value="Unassembled WGS sequence"/>
</dbReference>
<dbReference type="PANTHER" id="PTHR11717">
    <property type="entry name" value="LOW MOLECULAR WEIGHT PROTEIN TYROSINE PHOSPHATASE"/>
    <property type="match status" value="1"/>
</dbReference>
<dbReference type="AlphaFoldDB" id="A0A087DKV8"/>
<accession>A0A087DKV8</accession>
<keyword evidence="3" id="KW-1185">Reference proteome</keyword>
<reference evidence="2 3" key="1">
    <citation type="submission" date="2014-03" db="EMBL/GenBank/DDBJ databases">
        <title>Genomics of Bifidobacteria.</title>
        <authorList>
            <person name="Ventura M."/>
            <person name="Milani C."/>
            <person name="Lugli G.A."/>
        </authorList>
    </citation>
    <scope>NUCLEOTIDE SEQUENCE [LARGE SCALE GENOMIC DNA]</scope>
    <source>
        <strain evidence="2 3">DSM 23968</strain>
    </source>
</reference>
<dbReference type="OrthoDB" id="9784339at2"/>
<dbReference type="Gene3D" id="3.40.50.2300">
    <property type="match status" value="1"/>
</dbReference>
<dbReference type="STRING" id="762211.BSTEL_1192"/>
<dbReference type="EC" id="3.1.3.48" evidence="2"/>
<dbReference type="SUPFAM" id="SSF52788">
    <property type="entry name" value="Phosphotyrosine protein phosphatases I"/>
    <property type="match status" value="1"/>
</dbReference>